<gene>
    <name evidence="7" type="ORF">METHB2_980004</name>
</gene>
<reference evidence="7 8" key="1">
    <citation type="submission" date="2020-02" db="EMBL/GenBank/DDBJ databases">
        <authorList>
            <person name="Hogendoorn C."/>
        </authorList>
    </citation>
    <scope>NUCLEOTIDE SEQUENCE [LARGE SCALE GENOMIC DNA]</scope>
    <source>
        <strain evidence="7">METHB21</strain>
    </source>
</reference>
<dbReference type="GO" id="GO:0000150">
    <property type="term" value="F:DNA strand exchange activity"/>
    <property type="evidence" value="ECO:0007669"/>
    <property type="project" value="InterPro"/>
</dbReference>
<dbReference type="Proteomes" id="UP000494216">
    <property type="component" value="Unassembled WGS sequence"/>
</dbReference>
<dbReference type="PANTHER" id="PTHR30461:SF26">
    <property type="entry name" value="RESOLVASE HOMOLOG YNEB"/>
    <property type="match status" value="1"/>
</dbReference>
<proteinExistence type="inferred from homology"/>
<keyword evidence="2" id="KW-0229">DNA integration</keyword>
<dbReference type="InterPro" id="IPR050639">
    <property type="entry name" value="SSR_resolvase"/>
</dbReference>
<dbReference type="GO" id="GO:0015074">
    <property type="term" value="P:DNA integration"/>
    <property type="evidence" value="ECO:0007669"/>
    <property type="project" value="UniProtKB-KW"/>
</dbReference>
<dbReference type="EMBL" id="CADCXN010000133">
    <property type="protein sequence ID" value="CAA9893063.1"/>
    <property type="molecule type" value="Genomic_DNA"/>
</dbReference>
<comment type="similarity">
    <text evidence="1">Belongs to the site-specific recombinase resolvase family.</text>
</comment>
<feature type="active site" description="O-(5'-phospho-DNA)-serine intermediate" evidence="5">
    <location>
        <position position="9"/>
    </location>
</feature>
<dbReference type="Gene3D" id="3.40.50.1390">
    <property type="entry name" value="Resolvase, N-terminal catalytic domain"/>
    <property type="match status" value="1"/>
</dbReference>
<evidence type="ECO:0000256" key="2">
    <source>
        <dbReference type="ARBA" id="ARBA00022908"/>
    </source>
</evidence>
<sequence length="185" mass="20436">MVIGYVRTSTVDQMAGFESQITALRSIGCEKIFQEQVSSVGNRVQLDAALEFVREGDVLVVTKLDRLARSVRDLMSIIHQLERKQVGLRILNLGMDTKTTTGKLMLTILGGIAQFEREMMLERQREGVAKAKGEGKYTGRKPIDTTRQAAIIRLNAKGLTKAEIANQIGVGEATVYRVLGKARKS</sequence>
<dbReference type="Gene3D" id="1.10.10.60">
    <property type="entry name" value="Homeodomain-like"/>
    <property type="match status" value="1"/>
</dbReference>
<name>A0A8S0XJD3_9GAMM</name>
<evidence type="ECO:0000313" key="8">
    <source>
        <dbReference type="Proteomes" id="UP000494216"/>
    </source>
</evidence>
<dbReference type="RefSeq" id="WP_174627746.1">
    <property type="nucleotide sequence ID" value="NZ_CADCXN010000133.1"/>
</dbReference>
<dbReference type="PANTHER" id="PTHR30461">
    <property type="entry name" value="DNA-INVERTASE FROM LAMBDOID PROPHAGE"/>
    <property type="match status" value="1"/>
</dbReference>
<keyword evidence="3" id="KW-0238">DNA-binding</keyword>
<dbReference type="Pfam" id="PF02796">
    <property type="entry name" value="HTH_7"/>
    <property type="match status" value="1"/>
</dbReference>
<dbReference type="GO" id="GO:0003677">
    <property type="term" value="F:DNA binding"/>
    <property type="evidence" value="ECO:0007669"/>
    <property type="project" value="UniProtKB-KW"/>
</dbReference>
<evidence type="ECO:0000256" key="3">
    <source>
        <dbReference type="ARBA" id="ARBA00023125"/>
    </source>
</evidence>
<dbReference type="InterPro" id="IPR006118">
    <property type="entry name" value="Recombinase_CS"/>
</dbReference>
<dbReference type="Pfam" id="PF00239">
    <property type="entry name" value="Resolvase"/>
    <property type="match status" value="1"/>
</dbReference>
<dbReference type="PROSITE" id="PS00398">
    <property type="entry name" value="RECOMBINASES_2"/>
    <property type="match status" value="1"/>
</dbReference>
<dbReference type="SUPFAM" id="SSF53041">
    <property type="entry name" value="Resolvase-like"/>
    <property type="match status" value="1"/>
</dbReference>
<dbReference type="SUPFAM" id="SSF46689">
    <property type="entry name" value="Homeodomain-like"/>
    <property type="match status" value="1"/>
</dbReference>
<dbReference type="InterPro" id="IPR006120">
    <property type="entry name" value="Resolvase_HTH_dom"/>
</dbReference>
<dbReference type="SMART" id="SM00857">
    <property type="entry name" value="Resolvase"/>
    <property type="match status" value="1"/>
</dbReference>
<dbReference type="InterPro" id="IPR036162">
    <property type="entry name" value="Resolvase-like_N_sf"/>
</dbReference>
<evidence type="ECO:0000256" key="1">
    <source>
        <dbReference type="ARBA" id="ARBA00009913"/>
    </source>
</evidence>
<organism evidence="7 8">
    <name type="scientific">Candidatus Methylobacter favarea</name>
    <dbReference type="NCBI Taxonomy" id="2707345"/>
    <lineage>
        <taxon>Bacteria</taxon>
        <taxon>Pseudomonadati</taxon>
        <taxon>Pseudomonadota</taxon>
        <taxon>Gammaproteobacteria</taxon>
        <taxon>Methylococcales</taxon>
        <taxon>Methylococcaceae</taxon>
        <taxon>Methylobacter</taxon>
    </lineage>
</organism>
<evidence type="ECO:0000259" key="6">
    <source>
        <dbReference type="PROSITE" id="PS51736"/>
    </source>
</evidence>
<dbReference type="CDD" id="cd03768">
    <property type="entry name" value="SR_ResInv"/>
    <property type="match status" value="1"/>
</dbReference>
<feature type="domain" description="Resolvase/invertase-type recombinase catalytic" evidence="6">
    <location>
        <begin position="1"/>
        <end position="135"/>
    </location>
</feature>
<keyword evidence="8" id="KW-1185">Reference proteome</keyword>
<accession>A0A8S0XJD3</accession>
<dbReference type="AlphaFoldDB" id="A0A8S0XJD3"/>
<dbReference type="PROSITE" id="PS51736">
    <property type="entry name" value="RECOMBINASES_3"/>
    <property type="match status" value="1"/>
</dbReference>
<keyword evidence="4" id="KW-0233">DNA recombination</keyword>
<dbReference type="InterPro" id="IPR009057">
    <property type="entry name" value="Homeodomain-like_sf"/>
</dbReference>
<evidence type="ECO:0000313" key="7">
    <source>
        <dbReference type="EMBL" id="CAA9893063.1"/>
    </source>
</evidence>
<dbReference type="InterPro" id="IPR006119">
    <property type="entry name" value="Resolv_N"/>
</dbReference>
<evidence type="ECO:0000256" key="4">
    <source>
        <dbReference type="ARBA" id="ARBA00023172"/>
    </source>
</evidence>
<protein>
    <submittedName>
        <fullName evidence="7">Resolvase domain</fullName>
    </submittedName>
</protein>
<comment type="caution">
    <text evidence="7">The sequence shown here is derived from an EMBL/GenBank/DDBJ whole genome shotgun (WGS) entry which is preliminary data.</text>
</comment>
<evidence type="ECO:0000256" key="5">
    <source>
        <dbReference type="PIRSR" id="PIRSR606118-50"/>
    </source>
</evidence>